<dbReference type="InterPro" id="IPR010359">
    <property type="entry name" value="IrrE_HExxH"/>
</dbReference>
<name>A0ABD5FC63_ENTAV</name>
<sequence length="158" mass="18829">MDRYEMMLDKISSELPVIEGDLEKLTGFTGLYRNGRVYLDKNKRINEKVVLLAEEYGHHKRTVGNIVNYRDPRAWKEEWKARRFAVEKIVSLDDLLNCALNDCHNKYDCADFLDVTPEFIEESLIHYFNKYGTTHYHRNYQFFFDSESISIQHIRHSS</sequence>
<evidence type="ECO:0000259" key="1">
    <source>
        <dbReference type="Pfam" id="PF06114"/>
    </source>
</evidence>
<reference evidence="2 3" key="1">
    <citation type="submission" date="2023-03" db="EMBL/GenBank/DDBJ databases">
        <authorList>
            <person name="Shen W."/>
            <person name="Cai J."/>
        </authorList>
    </citation>
    <scope>NUCLEOTIDE SEQUENCE [LARGE SCALE GENOMIC DNA]</scope>
    <source>
        <strain evidence="2 3">Y2</strain>
    </source>
</reference>
<proteinExistence type="predicted"/>
<accession>A0ABD5FC63</accession>
<dbReference type="Proteomes" id="UP001264335">
    <property type="component" value="Unassembled WGS sequence"/>
</dbReference>
<gene>
    <name evidence="2" type="ORF">P7D79_17975</name>
</gene>
<protein>
    <submittedName>
        <fullName evidence="2">Toxin</fullName>
    </submittedName>
</protein>
<feature type="domain" description="IrrE N-terminal-like" evidence="1">
    <location>
        <begin position="23"/>
        <end position="122"/>
    </location>
</feature>
<dbReference type="AlphaFoldDB" id="A0ABD5FC63"/>
<dbReference type="Pfam" id="PF06114">
    <property type="entry name" value="Peptidase_M78"/>
    <property type="match status" value="1"/>
</dbReference>
<dbReference type="EMBL" id="JARPWY010000066">
    <property type="protein sequence ID" value="MDT2516117.1"/>
    <property type="molecule type" value="Genomic_DNA"/>
</dbReference>
<evidence type="ECO:0000313" key="2">
    <source>
        <dbReference type="EMBL" id="MDT2516117.1"/>
    </source>
</evidence>
<evidence type="ECO:0000313" key="3">
    <source>
        <dbReference type="Proteomes" id="UP001264335"/>
    </source>
</evidence>
<comment type="caution">
    <text evidence="2">The sequence shown here is derived from an EMBL/GenBank/DDBJ whole genome shotgun (WGS) entry which is preliminary data.</text>
</comment>
<dbReference type="RefSeq" id="WP_048718337.1">
    <property type="nucleotide sequence ID" value="NZ_JAJCNM010000010.1"/>
</dbReference>
<organism evidence="2 3">
    <name type="scientific">Enterococcus avium</name>
    <name type="common">Streptococcus avium</name>
    <dbReference type="NCBI Taxonomy" id="33945"/>
    <lineage>
        <taxon>Bacteria</taxon>
        <taxon>Bacillati</taxon>
        <taxon>Bacillota</taxon>
        <taxon>Bacilli</taxon>
        <taxon>Lactobacillales</taxon>
        <taxon>Enterococcaceae</taxon>
        <taxon>Enterococcus</taxon>
    </lineage>
</organism>